<sequence length="65" mass="7452">MDGRFHFDPERATVIEACGRKRPSDRYLQRYYEGMGAVLVRAPVTNQDAEGNSQCGDFEFLRNIP</sequence>
<name>A0A2T2XUW8_9ENTR</name>
<gene>
    <name evidence="1" type="ORF">C8256_25240</name>
</gene>
<accession>A0A2T2XUW8</accession>
<evidence type="ECO:0000313" key="1">
    <source>
        <dbReference type="EMBL" id="PSR44079.1"/>
    </source>
</evidence>
<evidence type="ECO:0000313" key="2">
    <source>
        <dbReference type="Proteomes" id="UP000240892"/>
    </source>
</evidence>
<dbReference type="Proteomes" id="UP000240892">
    <property type="component" value="Unassembled WGS sequence"/>
</dbReference>
<comment type="caution">
    <text evidence="1">The sequence shown here is derived from an EMBL/GenBank/DDBJ whole genome shotgun (WGS) entry which is preliminary data.</text>
</comment>
<protein>
    <submittedName>
        <fullName evidence="1">Uncharacterized protein</fullName>
    </submittedName>
</protein>
<reference evidence="1 2" key="1">
    <citation type="submission" date="2018-03" db="EMBL/GenBank/DDBJ databases">
        <title>First report of an OXA-48+CTX-M-M-producing Kluyvera ascorbata clone recovered from patients admitted in a University Hospital in Madrid, Spain.</title>
        <authorList>
            <person name="Hernandez-Garcia M."/>
            <person name="Leon-Sampedro R."/>
            <person name="Perez-Viso B."/>
            <person name="Morosini M.I."/>
            <person name="Lopez-Fresnena N."/>
            <person name="Coque T.M."/>
            <person name="Bonten M."/>
            <person name="Malhotra-Kumar S."/>
            <person name="Ruiz-Garbajosa P."/>
            <person name="Canton R."/>
        </authorList>
    </citation>
    <scope>NUCLEOTIDE SEQUENCE [LARGE SCALE GENOMIC DNA]</scope>
    <source>
        <strain evidence="1 2">KA2</strain>
    </source>
</reference>
<dbReference type="AlphaFoldDB" id="A0A2T2XUW8"/>
<keyword evidence="2" id="KW-1185">Reference proteome</keyword>
<organism evidence="1 2">
    <name type="scientific">Kluyvera genomosp. 2</name>
    <dbReference type="NCBI Taxonomy" id="2774054"/>
    <lineage>
        <taxon>Bacteria</taxon>
        <taxon>Pseudomonadati</taxon>
        <taxon>Pseudomonadota</taxon>
        <taxon>Gammaproteobacteria</taxon>
        <taxon>Enterobacterales</taxon>
        <taxon>Enterobacteriaceae</taxon>
        <taxon>Kluyvera</taxon>
    </lineage>
</organism>
<proteinExistence type="predicted"/>
<dbReference type="EMBL" id="PYHO01000052">
    <property type="protein sequence ID" value="PSR44079.1"/>
    <property type="molecule type" value="Genomic_DNA"/>
</dbReference>